<dbReference type="Proteomes" id="UP000011200">
    <property type="component" value="Chromosome"/>
</dbReference>
<reference evidence="2" key="2">
    <citation type="submission" date="2018-03" db="EMBL/GenBank/DDBJ databases">
        <authorList>
            <person name="Derbyshire K."/>
            <person name="Gray T.A."/>
            <person name="Champion M."/>
        </authorList>
    </citation>
    <scope>NUCLEOTIDE SEQUENCE [LARGE SCALE GENOMIC DNA]</scope>
    <source>
        <strain evidence="2">MKD8</strain>
    </source>
</reference>
<accession>A0A2U9PS98</accession>
<dbReference type="AlphaFoldDB" id="A0A2U9PS98"/>
<gene>
    <name evidence="1" type="ORF">D806_037080</name>
</gene>
<evidence type="ECO:0000313" key="2">
    <source>
        <dbReference type="Proteomes" id="UP000011200"/>
    </source>
</evidence>
<reference evidence="1 2" key="1">
    <citation type="journal article" date="2013" name="Genome Announc.">
        <title>Draft genome sequence of MKD8, a conjugal recipient Mycobacterium smegmatis strain.</title>
        <authorList>
            <person name="Gray T.A."/>
            <person name="Palumbo M.J."/>
            <person name="Derbyshire K.M."/>
        </authorList>
    </citation>
    <scope>NUCLEOTIDE SEQUENCE [LARGE SCALE GENOMIC DNA]</scope>
    <source>
        <strain evidence="1 2">MKD8</strain>
    </source>
</reference>
<sequence>MTVVIPSAPTGYTLSRREFLSDEELVTSPLTDVCQIGFV</sequence>
<protein>
    <submittedName>
        <fullName evidence="1">Uncharacterized protein</fullName>
    </submittedName>
</protein>
<organism evidence="1 2">
    <name type="scientific">Mycolicibacterium smegmatis (strain MKD8)</name>
    <name type="common">Mycobacterium smegmatis</name>
    <dbReference type="NCBI Taxonomy" id="1214915"/>
    <lineage>
        <taxon>Bacteria</taxon>
        <taxon>Bacillati</taxon>
        <taxon>Actinomycetota</taxon>
        <taxon>Actinomycetes</taxon>
        <taxon>Mycobacteriales</taxon>
        <taxon>Mycobacteriaceae</taxon>
        <taxon>Mycolicibacterium</taxon>
    </lineage>
</organism>
<dbReference type="EMBL" id="CP027541">
    <property type="protein sequence ID" value="AWT54679.1"/>
    <property type="molecule type" value="Genomic_DNA"/>
</dbReference>
<name>A0A2U9PS98_MYCSE</name>
<proteinExistence type="predicted"/>
<evidence type="ECO:0000313" key="1">
    <source>
        <dbReference type="EMBL" id="AWT54679.1"/>
    </source>
</evidence>